<dbReference type="Gene3D" id="3.40.50.300">
    <property type="entry name" value="P-loop containing nucleotide triphosphate hydrolases"/>
    <property type="match status" value="1"/>
</dbReference>
<dbReference type="PRINTS" id="PR00320">
    <property type="entry name" value="GPROTEINBRPT"/>
</dbReference>
<dbReference type="OrthoDB" id="538223at2759"/>
<dbReference type="InterPro" id="IPR020472">
    <property type="entry name" value="WD40_PAC1"/>
</dbReference>
<comment type="caution">
    <text evidence="5">The sequence shown here is derived from an EMBL/GenBank/DDBJ whole genome shotgun (WGS) entry which is preliminary data.</text>
</comment>
<dbReference type="InterPro" id="IPR015943">
    <property type="entry name" value="WD40/YVTN_repeat-like_dom_sf"/>
</dbReference>
<dbReference type="PROSITE" id="PS50082">
    <property type="entry name" value="WD_REPEATS_2"/>
    <property type="match status" value="5"/>
</dbReference>
<evidence type="ECO:0000256" key="3">
    <source>
        <dbReference type="PROSITE-ProRule" id="PRU00221"/>
    </source>
</evidence>
<dbReference type="Pfam" id="PF00400">
    <property type="entry name" value="WD40"/>
    <property type="match status" value="5"/>
</dbReference>
<dbReference type="SUPFAM" id="SSF50978">
    <property type="entry name" value="WD40 repeat-like"/>
    <property type="match status" value="1"/>
</dbReference>
<protein>
    <recommendedName>
        <fullName evidence="4">NACHT domain-containing protein</fullName>
    </recommendedName>
</protein>
<dbReference type="InterPro" id="IPR007111">
    <property type="entry name" value="NACHT_NTPase"/>
</dbReference>
<dbReference type="SUPFAM" id="SSF52540">
    <property type="entry name" value="P-loop containing nucleoside triphosphate hydrolases"/>
    <property type="match status" value="1"/>
</dbReference>
<dbReference type="Pfam" id="PF24883">
    <property type="entry name" value="NPHP3_N"/>
    <property type="match status" value="1"/>
</dbReference>
<feature type="repeat" description="WD" evidence="3">
    <location>
        <begin position="776"/>
        <end position="817"/>
    </location>
</feature>
<dbReference type="InterPro" id="IPR027417">
    <property type="entry name" value="P-loop_NTPase"/>
</dbReference>
<dbReference type="Proteomes" id="UP000717696">
    <property type="component" value="Unassembled WGS sequence"/>
</dbReference>
<dbReference type="PANTHER" id="PTHR19879:SF9">
    <property type="entry name" value="TRANSCRIPTION INITIATION FACTOR TFIID SUBUNIT 5"/>
    <property type="match status" value="1"/>
</dbReference>
<feature type="repeat" description="WD" evidence="3">
    <location>
        <begin position="650"/>
        <end position="691"/>
    </location>
</feature>
<keyword evidence="1 3" id="KW-0853">WD repeat</keyword>
<evidence type="ECO:0000259" key="4">
    <source>
        <dbReference type="PROSITE" id="PS50837"/>
    </source>
</evidence>
<dbReference type="Gene3D" id="2.130.10.10">
    <property type="entry name" value="YVTN repeat-like/Quinoprotein amine dehydrogenase"/>
    <property type="match status" value="2"/>
</dbReference>
<dbReference type="SMART" id="SM00320">
    <property type="entry name" value="WD40"/>
    <property type="match status" value="5"/>
</dbReference>
<evidence type="ECO:0000256" key="2">
    <source>
        <dbReference type="ARBA" id="ARBA00022737"/>
    </source>
</evidence>
<evidence type="ECO:0000256" key="1">
    <source>
        <dbReference type="ARBA" id="ARBA00022574"/>
    </source>
</evidence>
<keyword evidence="2" id="KW-0677">Repeat</keyword>
<accession>A0A9P9IMX7</accession>
<dbReference type="EMBL" id="JAGMUU010000024">
    <property type="protein sequence ID" value="KAH7125029.1"/>
    <property type="molecule type" value="Genomic_DNA"/>
</dbReference>
<keyword evidence="6" id="KW-1185">Reference proteome</keyword>
<evidence type="ECO:0000313" key="5">
    <source>
        <dbReference type="EMBL" id="KAH7125029.1"/>
    </source>
</evidence>
<reference evidence="5" key="1">
    <citation type="journal article" date="2021" name="Nat. Commun.">
        <title>Genetic determinants of endophytism in the Arabidopsis root mycobiome.</title>
        <authorList>
            <person name="Mesny F."/>
            <person name="Miyauchi S."/>
            <person name="Thiergart T."/>
            <person name="Pickel B."/>
            <person name="Atanasova L."/>
            <person name="Karlsson M."/>
            <person name="Huettel B."/>
            <person name="Barry K.W."/>
            <person name="Haridas S."/>
            <person name="Chen C."/>
            <person name="Bauer D."/>
            <person name="Andreopoulos W."/>
            <person name="Pangilinan J."/>
            <person name="LaButti K."/>
            <person name="Riley R."/>
            <person name="Lipzen A."/>
            <person name="Clum A."/>
            <person name="Drula E."/>
            <person name="Henrissat B."/>
            <person name="Kohler A."/>
            <person name="Grigoriev I.V."/>
            <person name="Martin F.M."/>
            <person name="Hacquard S."/>
        </authorList>
    </citation>
    <scope>NUCLEOTIDE SEQUENCE</scope>
    <source>
        <strain evidence="5">MPI-CAGE-AT-0021</strain>
    </source>
</reference>
<dbReference type="PROSITE" id="PS50837">
    <property type="entry name" value="NACHT"/>
    <property type="match status" value="1"/>
</dbReference>
<organism evidence="5 6">
    <name type="scientific">Dactylonectria estremocensis</name>
    <dbReference type="NCBI Taxonomy" id="1079267"/>
    <lineage>
        <taxon>Eukaryota</taxon>
        <taxon>Fungi</taxon>
        <taxon>Dikarya</taxon>
        <taxon>Ascomycota</taxon>
        <taxon>Pezizomycotina</taxon>
        <taxon>Sordariomycetes</taxon>
        <taxon>Hypocreomycetidae</taxon>
        <taxon>Hypocreales</taxon>
        <taxon>Nectriaceae</taxon>
        <taxon>Dactylonectria</taxon>
    </lineage>
</organism>
<feature type="repeat" description="WD" evidence="3">
    <location>
        <begin position="818"/>
        <end position="853"/>
    </location>
</feature>
<gene>
    <name evidence="5" type="ORF">B0J13DRAFT_566097</name>
</gene>
<feature type="repeat" description="WD" evidence="3">
    <location>
        <begin position="734"/>
        <end position="775"/>
    </location>
</feature>
<sequence length="968" mass="108515">MRRFGVRALKWPFDSKYMEGTIQDLSRCRENIPLALDIDQITIIQNVDEKIVFERLPFAKGASYDSQAEEHNPTCLPNTRVKLLKDVSRWIDDPESKTIFWLNGMAGTGKSTISRTVARSRSQCGDLGASFFFKRGEADRGNLAKFVPTLARQLASNHPTIAPHIKNAIDVDFAIVGKAVREQFDKLILEPLLKITQTSKTPSSLVIVIDALDECERDADISLLINLFSYAQSPRLPRLRVFVTSRPDIPIRLGFGAIEDCYQGLVLQEIPHQIVESDIFTFLVDELGKIRDSFNITVGDQRKLPSDWPDESTLQCLVTMAMPLFIFAATVCRFINDRNCGSPRTQLHKVLSHGSRSHGSKLHLTYGPVLSSQLAGVSKYDREQIIKDLSLVVGTIVTLASPLSVLALSRLLDVSPDIVDERLDTLHSVLSVPSMRDSPVRPLHLSFRDYLVNPEEKETNKFWVDENSVHRNLRKQCLRIMDDGLRENICGIPFPGMRRSAVDSQRIDECLSLELQYACLYWVHHRTAIDPELNNIQEVYDFLTEHFLHWLETMSLMGRTVESLSILRSLADWLMNRETSNLSSFVADAVRFVKTNFSVIDETPLQIYSSALVFAPSKSIVRKSFEDRIPIWLSFWPHVKEDWDACLSTLEGHSDSVLSVVFSYDSKLVASASDDTTVRIWSVETGKCEQVLEGHSDWVSSVVFSHDSKLVASASADKTVRIWSVETGKCEQMLEGHSSRVRSVVFSHDSKLVASASDDMTAQIWSVETGKCKQVLEGHSGRVLSVVFSHDSTFVGSASDDTTVRIWSIETGKCEQVLEGHSSRVRSVVFSHDSKLLASASDDTTVRIWSVETWKCEQGIRREHHTQVLFFTPDNTGLVTDTGVIPITRELITSTKSLAPSPSSVQALRVEDSTWVSYRGKGLFWLPAECRNGTIAISGDNVAIGCNSGRVVLLTFLSSELKQLVNWN</sequence>
<feature type="repeat" description="WD" evidence="3">
    <location>
        <begin position="692"/>
        <end position="733"/>
    </location>
</feature>
<dbReference type="InterPro" id="IPR056884">
    <property type="entry name" value="NPHP3-like_N"/>
</dbReference>
<feature type="domain" description="NACHT" evidence="4">
    <location>
        <begin position="98"/>
        <end position="248"/>
    </location>
</feature>
<dbReference type="InterPro" id="IPR036322">
    <property type="entry name" value="WD40_repeat_dom_sf"/>
</dbReference>
<evidence type="ECO:0000313" key="6">
    <source>
        <dbReference type="Proteomes" id="UP000717696"/>
    </source>
</evidence>
<proteinExistence type="predicted"/>
<dbReference type="PROSITE" id="PS50294">
    <property type="entry name" value="WD_REPEATS_REGION"/>
    <property type="match status" value="5"/>
</dbReference>
<name>A0A9P9IMX7_9HYPO</name>
<dbReference type="PANTHER" id="PTHR19879">
    <property type="entry name" value="TRANSCRIPTION INITIATION FACTOR TFIID"/>
    <property type="match status" value="1"/>
</dbReference>
<dbReference type="InterPro" id="IPR001680">
    <property type="entry name" value="WD40_rpt"/>
</dbReference>
<dbReference type="AlphaFoldDB" id="A0A9P9IMX7"/>
<dbReference type="CDD" id="cd00200">
    <property type="entry name" value="WD40"/>
    <property type="match status" value="1"/>
</dbReference>